<proteinExistence type="predicted"/>
<name>A0AA39KG80_ARMTA</name>
<dbReference type="AlphaFoldDB" id="A0AA39KG80"/>
<sequence length="299" mass="35699">MKPRQLPVSYLRRVNSYHHHSKVHFRQYLSCSRHHKMARLPVELFESIIAESWYLPLDNQDRLHLMKTFPLICRFWLRAYHRISFIDMFVPSRAYVDYYLHFIFLEKGKHSLFRMDDSEEIVLIAEYISSHCRSITVTMSHKNHPNLSWPFLFPHLHLRRVSFIIDDLREQPIIIRAPSRLPPSVDEIEIIFPHSDYWMHQIRRPFLYLSTERYIRDNILVNFILPIVCKVTFKGANFALLFIDELRCPILETLITDAVVDIGKVGFDVVYVRPPPSNPEEVLDSWITSWISWVIGRQI</sequence>
<organism evidence="1 2">
    <name type="scientific">Armillaria tabescens</name>
    <name type="common">Ringless honey mushroom</name>
    <name type="synonym">Agaricus tabescens</name>
    <dbReference type="NCBI Taxonomy" id="1929756"/>
    <lineage>
        <taxon>Eukaryota</taxon>
        <taxon>Fungi</taxon>
        <taxon>Dikarya</taxon>
        <taxon>Basidiomycota</taxon>
        <taxon>Agaricomycotina</taxon>
        <taxon>Agaricomycetes</taxon>
        <taxon>Agaricomycetidae</taxon>
        <taxon>Agaricales</taxon>
        <taxon>Marasmiineae</taxon>
        <taxon>Physalacriaceae</taxon>
        <taxon>Desarmillaria</taxon>
    </lineage>
</organism>
<evidence type="ECO:0000313" key="1">
    <source>
        <dbReference type="EMBL" id="KAK0458218.1"/>
    </source>
</evidence>
<accession>A0AA39KG80</accession>
<keyword evidence="2" id="KW-1185">Reference proteome</keyword>
<dbReference type="GeneID" id="85365482"/>
<protein>
    <submittedName>
        <fullName evidence="1">Uncharacterized protein</fullName>
    </submittedName>
</protein>
<reference evidence="1" key="1">
    <citation type="submission" date="2023-06" db="EMBL/GenBank/DDBJ databases">
        <authorList>
            <consortium name="Lawrence Berkeley National Laboratory"/>
            <person name="Ahrendt S."/>
            <person name="Sahu N."/>
            <person name="Indic B."/>
            <person name="Wong-Bajracharya J."/>
            <person name="Merenyi Z."/>
            <person name="Ke H.-M."/>
            <person name="Monk M."/>
            <person name="Kocsube S."/>
            <person name="Drula E."/>
            <person name="Lipzen A."/>
            <person name="Balint B."/>
            <person name="Henrissat B."/>
            <person name="Andreopoulos B."/>
            <person name="Martin F.M."/>
            <person name="Harder C.B."/>
            <person name="Rigling D."/>
            <person name="Ford K.L."/>
            <person name="Foster G.D."/>
            <person name="Pangilinan J."/>
            <person name="Papanicolaou A."/>
            <person name="Barry K."/>
            <person name="LaButti K."/>
            <person name="Viragh M."/>
            <person name="Koriabine M."/>
            <person name="Yan M."/>
            <person name="Riley R."/>
            <person name="Champramary S."/>
            <person name="Plett K.L."/>
            <person name="Tsai I.J."/>
            <person name="Slot J."/>
            <person name="Sipos G."/>
            <person name="Plett J."/>
            <person name="Nagy L.G."/>
            <person name="Grigoriev I.V."/>
        </authorList>
    </citation>
    <scope>NUCLEOTIDE SEQUENCE</scope>
    <source>
        <strain evidence="1">CCBAS 213</strain>
    </source>
</reference>
<dbReference type="Proteomes" id="UP001175211">
    <property type="component" value="Unassembled WGS sequence"/>
</dbReference>
<comment type="caution">
    <text evidence="1">The sequence shown here is derived from an EMBL/GenBank/DDBJ whole genome shotgun (WGS) entry which is preliminary data.</text>
</comment>
<dbReference type="EMBL" id="JAUEPS010000018">
    <property type="protein sequence ID" value="KAK0458218.1"/>
    <property type="molecule type" value="Genomic_DNA"/>
</dbReference>
<evidence type="ECO:0000313" key="2">
    <source>
        <dbReference type="Proteomes" id="UP001175211"/>
    </source>
</evidence>
<gene>
    <name evidence="1" type="ORF">EV420DRAFT_385621</name>
</gene>
<dbReference type="RefSeq" id="XP_060330506.1">
    <property type="nucleotide sequence ID" value="XM_060481934.1"/>
</dbReference>